<name>A0AAV4XHX6_CAEEX</name>
<sequence>METAKTGVHFVQVPDNPEKLDVMVYVQGLWLSPTFQKAFYLGYIMEDGDSCTVPHASHYNFGRRLSAMPYESSNLPSPILELNGRVSGTTNLSSLFLESI</sequence>
<organism evidence="1 2">
    <name type="scientific">Caerostris extrusa</name>
    <name type="common">Bark spider</name>
    <name type="synonym">Caerostris bankana</name>
    <dbReference type="NCBI Taxonomy" id="172846"/>
    <lineage>
        <taxon>Eukaryota</taxon>
        <taxon>Metazoa</taxon>
        <taxon>Ecdysozoa</taxon>
        <taxon>Arthropoda</taxon>
        <taxon>Chelicerata</taxon>
        <taxon>Arachnida</taxon>
        <taxon>Araneae</taxon>
        <taxon>Araneomorphae</taxon>
        <taxon>Entelegynae</taxon>
        <taxon>Araneoidea</taxon>
        <taxon>Araneidae</taxon>
        <taxon>Caerostris</taxon>
    </lineage>
</organism>
<protein>
    <recommendedName>
        <fullName evidence="3">Amine oxidase</fullName>
    </recommendedName>
</protein>
<dbReference type="AlphaFoldDB" id="A0AAV4XHX6"/>
<dbReference type="EMBL" id="BPLR01000279">
    <property type="protein sequence ID" value="GIY93555.1"/>
    <property type="molecule type" value="Genomic_DNA"/>
</dbReference>
<evidence type="ECO:0000313" key="2">
    <source>
        <dbReference type="Proteomes" id="UP001054945"/>
    </source>
</evidence>
<proteinExistence type="predicted"/>
<gene>
    <name evidence="1" type="ORF">CEXT_61611</name>
</gene>
<keyword evidence="2" id="KW-1185">Reference proteome</keyword>
<dbReference type="Proteomes" id="UP001054945">
    <property type="component" value="Unassembled WGS sequence"/>
</dbReference>
<accession>A0AAV4XHX6</accession>
<evidence type="ECO:0000313" key="1">
    <source>
        <dbReference type="EMBL" id="GIY93555.1"/>
    </source>
</evidence>
<evidence type="ECO:0008006" key="3">
    <source>
        <dbReference type="Google" id="ProtNLM"/>
    </source>
</evidence>
<reference evidence="1 2" key="1">
    <citation type="submission" date="2021-06" db="EMBL/GenBank/DDBJ databases">
        <title>Caerostris extrusa draft genome.</title>
        <authorList>
            <person name="Kono N."/>
            <person name="Arakawa K."/>
        </authorList>
    </citation>
    <scope>NUCLEOTIDE SEQUENCE [LARGE SCALE GENOMIC DNA]</scope>
</reference>
<comment type="caution">
    <text evidence="1">The sequence shown here is derived from an EMBL/GenBank/DDBJ whole genome shotgun (WGS) entry which is preliminary data.</text>
</comment>